<keyword evidence="2" id="KW-1185">Reference proteome</keyword>
<dbReference type="NCBIfam" id="NF047843">
    <property type="entry name" value="MST_Rv0443"/>
    <property type="match status" value="1"/>
</dbReference>
<sequence>MNPSELLAEAFARIAPLAEHAVSGLAPEQLSWQPSPEANSIGWLVWHLARVQDDHVAEAADQQQVWQSGWADRFALPYSAGATGYGQSSDQVRQFRVADGQLLVDYLRAVQDATLTFVNTLSSADLDRVVDDNWDPPVTLGIRLTSVVGDDLQHAGQANYLRGLLPANSDEPAEN</sequence>
<dbReference type="Proteomes" id="UP001056336">
    <property type="component" value="Chromosome"/>
</dbReference>
<reference evidence="1" key="1">
    <citation type="journal article" date="2018" name="Int. J. Syst. Evol. Microbiol.">
        <title>Jatrophihabitans telluris sp. nov., isolated from sediment soil of lava forest wetlands and the emended description of the genus Jatrophihabitans.</title>
        <authorList>
            <person name="Lee K.C."/>
            <person name="Suh M.K."/>
            <person name="Eom M.K."/>
            <person name="Kim K.K."/>
            <person name="Kim J.S."/>
            <person name="Kim D.S."/>
            <person name="Ko S.H."/>
            <person name="Shin Y.K."/>
            <person name="Lee J.S."/>
        </authorList>
    </citation>
    <scope>NUCLEOTIDE SEQUENCE</scope>
    <source>
        <strain evidence="1">N237</strain>
    </source>
</reference>
<reference evidence="1" key="2">
    <citation type="submission" date="2022-05" db="EMBL/GenBank/DDBJ databases">
        <authorList>
            <person name="Kim J.-S."/>
            <person name="Lee K."/>
            <person name="Suh M."/>
            <person name="Eom M."/>
            <person name="Kim J.-S."/>
            <person name="Kim D.-S."/>
            <person name="Ko S.-H."/>
            <person name="Shin Y."/>
            <person name="Lee J.-S."/>
        </authorList>
    </citation>
    <scope>NUCLEOTIDE SEQUENCE</scope>
    <source>
        <strain evidence="1">N237</strain>
    </source>
</reference>
<evidence type="ECO:0000313" key="1">
    <source>
        <dbReference type="EMBL" id="UQX86837.1"/>
    </source>
</evidence>
<dbReference type="InterPro" id="IPR007061">
    <property type="entry name" value="MST-like"/>
</dbReference>
<dbReference type="Pfam" id="PF04978">
    <property type="entry name" value="MST"/>
    <property type="match status" value="1"/>
</dbReference>
<dbReference type="InterPro" id="IPR034660">
    <property type="entry name" value="DinB/YfiT-like"/>
</dbReference>
<gene>
    <name evidence="1" type="ORF">M6D93_11010</name>
</gene>
<organism evidence="1 2">
    <name type="scientific">Jatrophihabitans telluris</name>
    <dbReference type="NCBI Taxonomy" id="2038343"/>
    <lineage>
        <taxon>Bacteria</taxon>
        <taxon>Bacillati</taxon>
        <taxon>Actinomycetota</taxon>
        <taxon>Actinomycetes</taxon>
        <taxon>Jatrophihabitantales</taxon>
        <taxon>Jatrophihabitantaceae</taxon>
        <taxon>Jatrophihabitans</taxon>
    </lineage>
</organism>
<dbReference type="EMBL" id="CP097332">
    <property type="protein sequence ID" value="UQX86837.1"/>
    <property type="molecule type" value="Genomic_DNA"/>
</dbReference>
<accession>A0ABY4QUA5</accession>
<dbReference type="SUPFAM" id="SSF109854">
    <property type="entry name" value="DinB/YfiT-like putative metalloenzymes"/>
    <property type="match status" value="1"/>
</dbReference>
<dbReference type="Gene3D" id="1.20.120.450">
    <property type="entry name" value="dinb family like domain"/>
    <property type="match status" value="1"/>
</dbReference>
<proteinExistence type="predicted"/>
<protein>
    <submittedName>
        <fullName evidence="1">DinB family protein</fullName>
    </submittedName>
</protein>
<dbReference type="RefSeq" id="WP_249769222.1">
    <property type="nucleotide sequence ID" value="NZ_CP097332.1"/>
</dbReference>
<evidence type="ECO:0000313" key="2">
    <source>
        <dbReference type="Proteomes" id="UP001056336"/>
    </source>
</evidence>
<name>A0ABY4QUA5_9ACTN</name>